<feature type="transmembrane region" description="Helical" evidence="5">
    <location>
        <begin position="83"/>
        <end position="99"/>
    </location>
</feature>
<reference evidence="8" key="1">
    <citation type="submission" date="2016-10" db="EMBL/GenBank/DDBJ databases">
        <authorList>
            <person name="Varghese N."/>
            <person name="Submissions S."/>
        </authorList>
    </citation>
    <scope>NUCLEOTIDE SEQUENCE [LARGE SCALE GENOMIC DNA]</scope>
    <source>
        <strain evidence="8">CGMCC 1.3431</strain>
    </source>
</reference>
<dbReference type="Gene3D" id="1.20.1420.30">
    <property type="entry name" value="NCX, central ion-binding region"/>
    <property type="match status" value="1"/>
</dbReference>
<accession>A0A1G4PZ27</accession>
<dbReference type="EMBL" id="FMTS01000001">
    <property type="protein sequence ID" value="SCW37546.1"/>
    <property type="molecule type" value="Genomic_DNA"/>
</dbReference>
<keyword evidence="3 5" id="KW-1133">Transmembrane helix</keyword>
<dbReference type="GO" id="GO:0006874">
    <property type="term" value="P:intracellular calcium ion homeostasis"/>
    <property type="evidence" value="ECO:0007669"/>
    <property type="project" value="TreeGrafter"/>
</dbReference>
<feature type="transmembrane region" description="Helical" evidence="5">
    <location>
        <begin position="206"/>
        <end position="229"/>
    </location>
</feature>
<keyword evidence="2 5" id="KW-0812">Transmembrane</keyword>
<dbReference type="AlphaFoldDB" id="A0A1G4PZ27"/>
<evidence type="ECO:0000313" key="7">
    <source>
        <dbReference type="EMBL" id="SCW37546.1"/>
    </source>
</evidence>
<proteinExistence type="predicted"/>
<dbReference type="GO" id="GO:0008273">
    <property type="term" value="F:calcium, potassium:sodium antiporter activity"/>
    <property type="evidence" value="ECO:0007669"/>
    <property type="project" value="TreeGrafter"/>
</dbReference>
<organism evidence="7 8">
    <name type="scientific">Asticcacaulis taihuensis</name>
    <dbReference type="NCBI Taxonomy" id="260084"/>
    <lineage>
        <taxon>Bacteria</taxon>
        <taxon>Pseudomonadati</taxon>
        <taxon>Pseudomonadota</taxon>
        <taxon>Alphaproteobacteria</taxon>
        <taxon>Caulobacterales</taxon>
        <taxon>Caulobacteraceae</taxon>
        <taxon>Asticcacaulis</taxon>
    </lineage>
</organism>
<protein>
    <submittedName>
        <fullName evidence="7">Cation:H+ antiporter</fullName>
    </submittedName>
</protein>
<feature type="domain" description="Sodium/calcium exchanger membrane region" evidence="6">
    <location>
        <begin position="10"/>
        <end position="149"/>
    </location>
</feature>
<sequence>MEFITAHINYVLVAGGLLGLFLGGEALIRGAVALAEALKVPKLVIGLTIIGFGTSMPELLVALQSVQQGAPDVAVGNVVGSNIANVLLILGVGALLRPIATTARNVRREALIMLVVSGALTWLAWVGVLSQRDGLIMAGALVAYLLLVYLLEGRKSEEDIAPKVSLSPVVALIWMIAGLAALIAGADGLVRGATAIARDFGVSDAVIGLSLVAVGTSLPELTVTILSSIRRQNEMALGNVLGSNIFNILGILGITSALSPLPVAPHFLHVDLPLMLAAATCLSVIILRRKPIGRLAGLLFLLAYGGYMAWLVKGPALLGLH</sequence>
<feature type="transmembrane region" description="Helical" evidence="5">
    <location>
        <begin position="267"/>
        <end position="287"/>
    </location>
</feature>
<keyword evidence="4 5" id="KW-0472">Membrane</keyword>
<dbReference type="InterPro" id="IPR004837">
    <property type="entry name" value="NaCa_Exmemb"/>
</dbReference>
<evidence type="ECO:0000256" key="2">
    <source>
        <dbReference type="ARBA" id="ARBA00022692"/>
    </source>
</evidence>
<evidence type="ECO:0000256" key="4">
    <source>
        <dbReference type="ARBA" id="ARBA00023136"/>
    </source>
</evidence>
<dbReference type="OrthoDB" id="9794225at2"/>
<dbReference type="InterPro" id="IPR044880">
    <property type="entry name" value="NCX_ion-bd_dom_sf"/>
</dbReference>
<dbReference type="Pfam" id="PF01699">
    <property type="entry name" value="Na_Ca_ex"/>
    <property type="match status" value="2"/>
</dbReference>
<comment type="subcellular location">
    <subcellularLocation>
        <location evidence="1">Membrane</location>
        <topology evidence="1">Multi-pass membrane protein</topology>
    </subcellularLocation>
</comment>
<dbReference type="InterPro" id="IPR004481">
    <property type="entry name" value="K/Na/Ca-exchanger"/>
</dbReference>
<feature type="domain" description="Sodium/calcium exchanger membrane region" evidence="6">
    <location>
        <begin position="171"/>
        <end position="312"/>
    </location>
</feature>
<name>A0A1G4PZ27_9CAUL</name>
<feature type="transmembrane region" description="Helical" evidence="5">
    <location>
        <begin position="241"/>
        <end position="261"/>
    </location>
</feature>
<dbReference type="RefSeq" id="WP_090643872.1">
    <property type="nucleotide sequence ID" value="NZ_CBCRYE010000001.1"/>
</dbReference>
<dbReference type="GO" id="GO:0005262">
    <property type="term" value="F:calcium channel activity"/>
    <property type="evidence" value="ECO:0007669"/>
    <property type="project" value="TreeGrafter"/>
</dbReference>
<evidence type="ECO:0000256" key="3">
    <source>
        <dbReference type="ARBA" id="ARBA00022989"/>
    </source>
</evidence>
<dbReference type="STRING" id="260084.SAMN02927928_0782"/>
<evidence type="ECO:0000313" key="8">
    <source>
        <dbReference type="Proteomes" id="UP000199150"/>
    </source>
</evidence>
<feature type="transmembrane region" description="Helical" evidence="5">
    <location>
        <begin position="164"/>
        <end position="186"/>
    </location>
</feature>
<feature type="transmembrane region" description="Helical" evidence="5">
    <location>
        <begin position="294"/>
        <end position="312"/>
    </location>
</feature>
<feature type="transmembrane region" description="Helical" evidence="5">
    <location>
        <begin position="111"/>
        <end position="128"/>
    </location>
</feature>
<dbReference type="Proteomes" id="UP000199150">
    <property type="component" value="Unassembled WGS sequence"/>
</dbReference>
<feature type="transmembrane region" description="Helical" evidence="5">
    <location>
        <begin position="40"/>
        <end position="63"/>
    </location>
</feature>
<evidence type="ECO:0000256" key="1">
    <source>
        <dbReference type="ARBA" id="ARBA00004141"/>
    </source>
</evidence>
<evidence type="ECO:0000259" key="6">
    <source>
        <dbReference type="Pfam" id="PF01699"/>
    </source>
</evidence>
<feature type="transmembrane region" description="Helical" evidence="5">
    <location>
        <begin position="6"/>
        <end position="28"/>
    </location>
</feature>
<dbReference type="NCBIfam" id="TIGR00367">
    <property type="entry name" value="calcium/sodium antiporter"/>
    <property type="match status" value="1"/>
</dbReference>
<evidence type="ECO:0000256" key="5">
    <source>
        <dbReference type="SAM" id="Phobius"/>
    </source>
</evidence>
<dbReference type="PANTHER" id="PTHR10846">
    <property type="entry name" value="SODIUM/POTASSIUM/CALCIUM EXCHANGER"/>
    <property type="match status" value="1"/>
</dbReference>
<feature type="transmembrane region" description="Helical" evidence="5">
    <location>
        <begin position="134"/>
        <end position="152"/>
    </location>
</feature>
<gene>
    <name evidence="7" type="ORF">SAMN02927928_0782</name>
</gene>
<keyword evidence="8" id="KW-1185">Reference proteome</keyword>
<dbReference type="PANTHER" id="PTHR10846:SF8">
    <property type="entry name" value="INNER MEMBRANE PROTEIN YRBG"/>
    <property type="match status" value="1"/>
</dbReference>
<dbReference type="GO" id="GO:0005886">
    <property type="term" value="C:plasma membrane"/>
    <property type="evidence" value="ECO:0007669"/>
    <property type="project" value="TreeGrafter"/>
</dbReference>